<comment type="caution">
    <text evidence="2">The sequence shown here is derived from an EMBL/GenBank/DDBJ whole genome shotgun (WGS) entry which is preliminary data.</text>
</comment>
<organism evidence="2 3">
    <name type="scientific">Glycine soja</name>
    <name type="common">Wild soybean</name>
    <dbReference type="NCBI Taxonomy" id="3848"/>
    <lineage>
        <taxon>Eukaryota</taxon>
        <taxon>Viridiplantae</taxon>
        <taxon>Streptophyta</taxon>
        <taxon>Embryophyta</taxon>
        <taxon>Tracheophyta</taxon>
        <taxon>Spermatophyta</taxon>
        <taxon>Magnoliopsida</taxon>
        <taxon>eudicotyledons</taxon>
        <taxon>Gunneridae</taxon>
        <taxon>Pentapetalae</taxon>
        <taxon>rosids</taxon>
        <taxon>fabids</taxon>
        <taxon>Fabales</taxon>
        <taxon>Fabaceae</taxon>
        <taxon>Papilionoideae</taxon>
        <taxon>50 kb inversion clade</taxon>
        <taxon>NPAAA clade</taxon>
        <taxon>indigoferoid/millettioid clade</taxon>
        <taxon>Phaseoleae</taxon>
        <taxon>Glycine</taxon>
        <taxon>Glycine subgen. Soja</taxon>
    </lineage>
</organism>
<accession>A0A445HY97</accession>
<reference evidence="2 3" key="1">
    <citation type="submission" date="2018-09" db="EMBL/GenBank/DDBJ databases">
        <title>A high-quality reference genome of wild soybean provides a powerful tool to mine soybean genomes.</title>
        <authorList>
            <person name="Xie M."/>
            <person name="Chung C.Y.L."/>
            <person name="Li M.-W."/>
            <person name="Wong F.-L."/>
            <person name="Chan T.-F."/>
            <person name="Lam H.-M."/>
        </authorList>
    </citation>
    <scope>NUCLEOTIDE SEQUENCE [LARGE SCALE GENOMIC DNA]</scope>
    <source>
        <strain evidence="3">cv. W05</strain>
        <tissue evidence="2">Hypocotyl of etiolated seedlings</tissue>
    </source>
</reference>
<protein>
    <submittedName>
        <fullName evidence="1">B-box zinc finger protein 19 isoform E</fullName>
    </submittedName>
    <submittedName>
        <fullName evidence="2">B-box zinc finger protein 19 isoform F</fullName>
    </submittedName>
</protein>
<gene>
    <name evidence="2" type="ORF">D0Y65_029257</name>
</gene>
<evidence type="ECO:0000313" key="2">
    <source>
        <dbReference type="EMBL" id="RZB78798.1"/>
    </source>
</evidence>
<keyword evidence="3" id="KW-1185">Reference proteome</keyword>
<proteinExistence type="predicted"/>
<dbReference type="EMBL" id="QZWG01000011">
    <property type="protein sequence ID" value="RZB78798.1"/>
    <property type="molecule type" value="Genomic_DNA"/>
</dbReference>
<dbReference type="AlphaFoldDB" id="A0A445HY97"/>
<dbReference type="Proteomes" id="UP000289340">
    <property type="component" value="Chromosome 11"/>
</dbReference>
<dbReference type="EMBL" id="QZWG01000011">
    <property type="protein sequence ID" value="RZB78797.1"/>
    <property type="molecule type" value="Genomic_DNA"/>
</dbReference>
<evidence type="ECO:0000313" key="3">
    <source>
        <dbReference type="Proteomes" id="UP000289340"/>
    </source>
</evidence>
<evidence type="ECO:0000313" key="1">
    <source>
        <dbReference type="EMBL" id="RZB78797.1"/>
    </source>
</evidence>
<name>A0A445HY97_GLYSO</name>
<sequence length="76" mass="8563">MISIIIEHPLPLFHSNFNNLSFLFPSSVQLDESRTLSINGATRQCSSDRILNQKSTNGKSFVLFSCMLVTRDDILC</sequence>